<comment type="caution">
    <text evidence="1">The sequence shown here is derived from an EMBL/GenBank/DDBJ whole genome shotgun (WGS) entry which is preliminary data.</text>
</comment>
<keyword evidence="2" id="KW-1185">Reference proteome</keyword>
<gene>
    <name evidence="1" type="ORF">ACH4TF_27575</name>
</gene>
<reference evidence="1 2" key="1">
    <citation type="submission" date="2024-10" db="EMBL/GenBank/DDBJ databases">
        <title>The Natural Products Discovery Center: Release of the First 8490 Sequenced Strains for Exploring Actinobacteria Biosynthetic Diversity.</title>
        <authorList>
            <person name="Kalkreuter E."/>
            <person name="Kautsar S.A."/>
            <person name="Yang D."/>
            <person name="Bader C.D."/>
            <person name="Teijaro C.N."/>
            <person name="Fluegel L."/>
            <person name="Davis C.M."/>
            <person name="Simpson J.R."/>
            <person name="Lauterbach L."/>
            <person name="Steele A.D."/>
            <person name="Gui C."/>
            <person name="Meng S."/>
            <person name="Li G."/>
            <person name="Viehrig K."/>
            <person name="Ye F."/>
            <person name="Su P."/>
            <person name="Kiefer A.F."/>
            <person name="Nichols A."/>
            <person name="Cepeda A.J."/>
            <person name="Yan W."/>
            <person name="Fan B."/>
            <person name="Jiang Y."/>
            <person name="Adhikari A."/>
            <person name="Zheng C.-J."/>
            <person name="Schuster L."/>
            <person name="Cowan T.M."/>
            <person name="Smanski M.J."/>
            <person name="Chevrette M.G."/>
            <person name="De Carvalho L.P.S."/>
            <person name="Shen B."/>
        </authorList>
    </citation>
    <scope>NUCLEOTIDE SEQUENCE [LARGE SCALE GENOMIC DNA]</scope>
    <source>
        <strain evidence="1 2">NPDC020979</strain>
    </source>
</reference>
<dbReference type="EMBL" id="JBIRRB010000011">
    <property type="protein sequence ID" value="MFI0914183.1"/>
    <property type="molecule type" value="Genomic_DNA"/>
</dbReference>
<evidence type="ECO:0000313" key="1">
    <source>
        <dbReference type="EMBL" id="MFI0914183.1"/>
    </source>
</evidence>
<name>A0ABW7TED9_9ACTN</name>
<sequence length="94" mass="10207">MADRAGRARAVPRQETEAARLRRALARLHRPLRPRLRGGIPVCAECSGWDGQQCRAPAVPWPCRTARAAGLDSGHTVTHPPAAARGQIEIEGIR</sequence>
<organism evidence="1 2">
    <name type="scientific">Streptomyces abikoensis</name>
    <dbReference type="NCBI Taxonomy" id="97398"/>
    <lineage>
        <taxon>Bacteria</taxon>
        <taxon>Bacillati</taxon>
        <taxon>Actinomycetota</taxon>
        <taxon>Actinomycetes</taxon>
        <taxon>Kitasatosporales</taxon>
        <taxon>Streptomycetaceae</taxon>
        <taxon>Streptomyces</taxon>
    </lineage>
</organism>
<evidence type="ECO:0000313" key="2">
    <source>
        <dbReference type="Proteomes" id="UP001611162"/>
    </source>
</evidence>
<dbReference type="RefSeq" id="WP_397614199.1">
    <property type="nucleotide sequence ID" value="NZ_JBIRRB010000011.1"/>
</dbReference>
<proteinExistence type="predicted"/>
<dbReference type="Proteomes" id="UP001611162">
    <property type="component" value="Unassembled WGS sequence"/>
</dbReference>
<protein>
    <submittedName>
        <fullName evidence="1">Uncharacterized protein</fullName>
    </submittedName>
</protein>
<accession>A0ABW7TED9</accession>